<evidence type="ECO:0000256" key="3">
    <source>
        <dbReference type="ARBA" id="ARBA00022833"/>
    </source>
</evidence>
<gene>
    <name evidence="8" type="primary">adh</name>
    <name evidence="8" type="ORF">GCM10007147_10250</name>
</gene>
<keyword evidence="3 5" id="KW-0862">Zinc</keyword>
<keyword evidence="4" id="KW-0560">Oxidoreductase</keyword>
<feature type="region of interest" description="Disordered" evidence="6">
    <location>
        <begin position="1"/>
        <end position="21"/>
    </location>
</feature>
<dbReference type="CDD" id="cd08234">
    <property type="entry name" value="threonine_DH_like"/>
    <property type="match status" value="1"/>
</dbReference>
<dbReference type="Proteomes" id="UP000654947">
    <property type="component" value="Unassembled WGS sequence"/>
</dbReference>
<protein>
    <submittedName>
        <fullName evidence="8">Alcohol dehydrogenase</fullName>
    </submittedName>
</protein>
<proteinExistence type="inferred from homology"/>
<keyword evidence="9" id="KW-1185">Reference proteome</keyword>
<evidence type="ECO:0000259" key="7">
    <source>
        <dbReference type="SMART" id="SM00829"/>
    </source>
</evidence>
<dbReference type="RefSeq" id="WP_193517475.1">
    <property type="nucleotide sequence ID" value="NZ_BMXL01000003.1"/>
</dbReference>
<dbReference type="InterPro" id="IPR002328">
    <property type="entry name" value="ADH_Zn_CS"/>
</dbReference>
<evidence type="ECO:0000313" key="8">
    <source>
        <dbReference type="EMBL" id="GHD19235.1"/>
    </source>
</evidence>
<dbReference type="Pfam" id="PF08240">
    <property type="entry name" value="ADH_N"/>
    <property type="match status" value="1"/>
</dbReference>
<dbReference type="InterPro" id="IPR011032">
    <property type="entry name" value="GroES-like_sf"/>
</dbReference>
<comment type="similarity">
    <text evidence="5">Belongs to the zinc-containing alcohol dehydrogenase family.</text>
</comment>
<feature type="domain" description="Enoyl reductase (ER)" evidence="7">
    <location>
        <begin position="7"/>
        <end position="327"/>
    </location>
</feature>
<evidence type="ECO:0000256" key="4">
    <source>
        <dbReference type="ARBA" id="ARBA00023002"/>
    </source>
</evidence>
<organism evidence="8 9">
    <name type="scientific">Nocardiopsis kunsanensis</name>
    <dbReference type="NCBI Taxonomy" id="141693"/>
    <lineage>
        <taxon>Bacteria</taxon>
        <taxon>Bacillati</taxon>
        <taxon>Actinomycetota</taxon>
        <taxon>Actinomycetes</taxon>
        <taxon>Streptosporangiales</taxon>
        <taxon>Nocardiopsidaceae</taxon>
        <taxon>Nocardiopsis</taxon>
    </lineage>
</organism>
<dbReference type="PANTHER" id="PTHR43401:SF5">
    <property type="entry name" value="ALCOHOL DEHYDROGENASE-RELATED"/>
    <property type="match status" value="1"/>
</dbReference>
<dbReference type="InterPro" id="IPR013149">
    <property type="entry name" value="ADH-like_C"/>
</dbReference>
<sequence>MRAAIISEPGSLTVGDRPAPAPEPDGVVVRVGACGICGTDLHIADGEFPPSPYPLVPGHEFAGTVTAVGDRAPGGLRPGDRVAVDPSLFCGHCEYCRAGRGNLCANWGAIGDTVDGAFAEYVAVPAANCYRLPDSVSMREGALVEPLSCAVHGMRRIGVETGEEFLVVGAGTMGLLLQQLLQNSGARVTVVDRNTERLRLAADLGAAATAADTAGIATGTFDAAVDVTGAVPAIEAAVDALGKGGRLLVFGVADEDARVSLSPFRIYNEEITVVGSMAVLNSFGAAVDLIASGSVETAPLLTHALPLEEFPEALAMMRAGTGVKVQVVPDADTAA</sequence>
<dbReference type="PROSITE" id="PS00059">
    <property type="entry name" value="ADH_ZINC"/>
    <property type="match status" value="1"/>
</dbReference>
<dbReference type="Gene3D" id="3.40.50.720">
    <property type="entry name" value="NAD(P)-binding Rossmann-like Domain"/>
    <property type="match status" value="1"/>
</dbReference>
<dbReference type="InterPro" id="IPR050129">
    <property type="entry name" value="Zn_alcohol_dh"/>
</dbReference>
<dbReference type="GO" id="GO:0008270">
    <property type="term" value="F:zinc ion binding"/>
    <property type="evidence" value="ECO:0007669"/>
    <property type="project" value="InterPro"/>
</dbReference>
<accession>A0A918XA83</accession>
<dbReference type="Pfam" id="PF00107">
    <property type="entry name" value="ADH_zinc_N"/>
    <property type="match status" value="1"/>
</dbReference>
<dbReference type="AlphaFoldDB" id="A0A918XA83"/>
<evidence type="ECO:0000256" key="2">
    <source>
        <dbReference type="ARBA" id="ARBA00022723"/>
    </source>
</evidence>
<evidence type="ECO:0000256" key="5">
    <source>
        <dbReference type="RuleBase" id="RU361277"/>
    </source>
</evidence>
<dbReference type="Gene3D" id="3.90.180.10">
    <property type="entry name" value="Medium-chain alcohol dehydrogenases, catalytic domain"/>
    <property type="match status" value="1"/>
</dbReference>
<dbReference type="EMBL" id="BMXL01000003">
    <property type="protein sequence ID" value="GHD19235.1"/>
    <property type="molecule type" value="Genomic_DNA"/>
</dbReference>
<evidence type="ECO:0000256" key="1">
    <source>
        <dbReference type="ARBA" id="ARBA00001947"/>
    </source>
</evidence>
<dbReference type="InterPro" id="IPR036291">
    <property type="entry name" value="NAD(P)-bd_dom_sf"/>
</dbReference>
<dbReference type="GO" id="GO:0016491">
    <property type="term" value="F:oxidoreductase activity"/>
    <property type="evidence" value="ECO:0007669"/>
    <property type="project" value="UniProtKB-KW"/>
</dbReference>
<dbReference type="InterPro" id="IPR013154">
    <property type="entry name" value="ADH-like_N"/>
</dbReference>
<name>A0A918XA83_9ACTN</name>
<dbReference type="SUPFAM" id="SSF51735">
    <property type="entry name" value="NAD(P)-binding Rossmann-fold domains"/>
    <property type="match status" value="1"/>
</dbReference>
<keyword evidence="2 5" id="KW-0479">Metal-binding</keyword>
<evidence type="ECO:0000313" key="9">
    <source>
        <dbReference type="Proteomes" id="UP000654947"/>
    </source>
</evidence>
<reference evidence="8 9" key="1">
    <citation type="journal article" date="2014" name="Int. J. Syst. Evol. Microbiol.">
        <title>Complete genome sequence of Corynebacterium casei LMG S-19264T (=DSM 44701T), isolated from a smear-ripened cheese.</title>
        <authorList>
            <consortium name="US DOE Joint Genome Institute (JGI-PGF)"/>
            <person name="Walter F."/>
            <person name="Albersmeier A."/>
            <person name="Kalinowski J."/>
            <person name="Ruckert C."/>
        </authorList>
    </citation>
    <scope>NUCLEOTIDE SEQUENCE [LARGE SCALE GENOMIC DNA]</scope>
    <source>
        <strain evidence="8 9">KCTC 19473</strain>
    </source>
</reference>
<comment type="cofactor">
    <cofactor evidence="1 5">
        <name>Zn(2+)</name>
        <dbReference type="ChEBI" id="CHEBI:29105"/>
    </cofactor>
</comment>
<comment type="caution">
    <text evidence="8">The sequence shown here is derived from an EMBL/GenBank/DDBJ whole genome shotgun (WGS) entry which is preliminary data.</text>
</comment>
<dbReference type="SMART" id="SM00829">
    <property type="entry name" value="PKS_ER"/>
    <property type="match status" value="1"/>
</dbReference>
<dbReference type="InterPro" id="IPR020843">
    <property type="entry name" value="ER"/>
</dbReference>
<dbReference type="SUPFAM" id="SSF50129">
    <property type="entry name" value="GroES-like"/>
    <property type="match status" value="1"/>
</dbReference>
<evidence type="ECO:0000256" key="6">
    <source>
        <dbReference type="SAM" id="MobiDB-lite"/>
    </source>
</evidence>
<dbReference type="PANTHER" id="PTHR43401">
    <property type="entry name" value="L-THREONINE 3-DEHYDROGENASE"/>
    <property type="match status" value="1"/>
</dbReference>